<feature type="transmembrane region" description="Helical" evidence="12">
    <location>
        <begin position="9"/>
        <end position="27"/>
    </location>
</feature>
<dbReference type="Pfam" id="PF01435">
    <property type="entry name" value="Peptidase_M48"/>
    <property type="match status" value="1"/>
</dbReference>
<evidence type="ECO:0000256" key="7">
    <source>
        <dbReference type="ARBA" id="ARBA00022801"/>
    </source>
</evidence>
<evidence type="ECO:0000313" key="15">
    <source>
        <dbReference type="Proteomes" id="UP000646053"/>
    </source>
</evidence>
<sequence length="296" mass="31712">MIGNQVRTAALLGLLSGLLVLAGYYLIGDEQGLILGLGFAAISSFGSWYYSDRMALASYAAQPVERSAAPELFDMVQRLCDRAELPMPKLFVVPTKSPNAFATGRDPNHAAVAVTQGIMELLSPEELEGVLAHELTHVKNRDTLTQAVAGTIAGGITFLGRILSFGALYGPVYRDTRRGANPLGLLFLIVLAPLSAGLIQMAISRTREFAADQGSAEMTQNPLALASALEKLEQIGHQIPMHGNPALSPLLIVNPLSTQGLQSLFRTHPSTEERIRRLTELAQQAASTPVFNAQPT</sequence>
<dbReference type="PANTHER" id="PTHR43221:SF1">
    <property type="entry name" value="PROTEASE HTPX"/>
    <property type="match status" value="1"/>
</dbReference>
<evidence type="ECO:0000256" key="10">
    <source>
        <dbReference type="ARBA" id="ARBA00023049"/>
    </source>
</evidence>
<feature type="binding site" evidence="12">
    <location>
        <position position="133"/>
    </location>
    <ligand>
        <name>Zn(2+)</name>
        <dbReference type="ChEBI" id="CHEBI:29105"/>
        <note>catalytic</note>
    </ligand>
</feature>
<evidence type="ECO:0000256" key="9">
    <source>
        <dbReference type="ARBA" id="ARBA00022989"/>
    </source>
</evidence>
<dbReference type="Proteomes" id="UP000646053">
    <property type="component" value="Unassembled WGS sequence"/>
</dbReference>
<name>A0A8J8CLS7_9CYAN</name>
<keyword evidence="5 12" id="KW-0812">Transmembrane</keyword>
<comment type="similarity">
    <text evidence="2 12">Belongs to the peptidase M48B family.</text>
</comment>
<feature type="transmembrane region" description="Helical" evidence="12">
    <location>
        <begin position="147"/>
        <end position="170"/>
    </location>
</feature>
<evidence type="ECO:0000313" key="14">
    <source>
        <dbReference type="EMBL" id="NDJ18065.1"/>
    </source>
</evidence>
<keyword evidence="15" id="KW-1185">Reference proteome</keyword>
<evidence type="ECO:0000256" key="11">
    <source>
        <dbReference type="ARBA" id="ARBA00023136"/>
    </source>
</evidence>
<evidence type="ECO:0000256" key="3">
    <source>
        <dbReference type="ARBA" id="ARBA00022475"/>
    </source>
</evidence>
<comment type="cofactor">
    <cofactor evidence="12">
        <name>Zn(2+)</name>
        <dbReference type="ChEBI" id="CHEBI:29105"/>
    </cofactor>
    <text evidence="12">Binds 1 zinc ion per subunit.</text>
</comment>
<dbReference type="HAMAP" id="MF_00188">
    <property type="entry name" value="Pept_M48_protease_HtpX"/>
    <property type="match status" value="1"/>
</dbReference>
<evidence type="ECO:0000256" key="6">
    <source>
        <dbReference type="ARBA" id="ARBA00022723"/>
    </source>
</evidence>
<dbReference type="EC" id="3.4.24.-" evidence="12"/>
<reference evidence="14" key="1">
    <citation type="submission" date="2019-12" db="EMBL/GenBank/DDBJ databases">
        <title>High-Quality draft genome sequences of three cyanobacteria isolated from the limestone walls of the Old Cathedral of Coimbra.</title>
        <authorList>
            <person name="Tiago I."/>
            <person name="Soares F."/>
            <person name="Portugal A."/>
        </authorList>
    </citation>
    <scope>NUCLEOTIDE SEQUENCE</scope>
    <source>
        <strain evidence="14">A</strain>
    </source>
</reference>
<dbReference type="GO" id="GO:0004222">
    <property type="term" value="F:metalloendopeptidase activity"/>
    <property type="evidence" value="ECO:0007669"/>
    <property type="project" value="UniProtKB-UniRule"/>
</dbReference>
<comment type="caution">
    <text evidence="14">The sequence shown here is derived from an EMBL/GenBank/DDBJ whole genome shotgun (WGS) entry which is preliminary data.</text>
</comment>
<evidence type="ECO:0000256" key="1">
    <source>
        <dbReference type="ARBA" id="ARBA00004651"/>
    </source>
</evidence>
<dbReference type="GO" id="GO:0008270">
    <property type="term" value="F:zinc ion binding"/>
    <property type="evidence" value="ECO:0007669"/>
    <property type="project" value="UniProtKB-UniRule"/>
</dbReference>
<feature type="transmembrane region" description="Helical" evidence="12">
    <location>
        <begin position="182"/>
        <end position="203"/>
    </location>
</feature>
<evidence type="ECO:0000256" key="12">
    <source>
        <dbReference type="HAMAP-Rule" id="MF_00188"/>
    </source>
</evidence>
<keyword evidence="11 12" id="KW-0472">Membrane</keyword>
<dbReference type="PANTHER" id="PTHR43221">
    <property type="entry name" value="PROTEASE HTPX"/>
    <property type="match status" value="1"/>
</dbReference>
<dbReference type="GO" id="GO:0005886">
    <property type="term" value="C:plasma membrane"/>
    <property type="evidence" value="ECO:0007669"/>
    <property type="project" value="UniProtKB-SubCell"/>
</dbReference>
<evidence type="ECO:0000256" key="4">
    <source>
        <dbReference type="ARBA" id="ARBA00022670"/>
    </source>
</evidence>
<dbReference type="InterPro" id="IPR022919">
    <property type="entry name" value="Pept_M48_protease_HtpX"/>
</dbReference>
<feature type="binding site" evidence="12">
    <location>
        <position position="137"/>
    </location>
    <ligand>
        <name>Zn(2+)</name>
        <dbReference type="ChEBI" id="CHEBI:29105"/>
        <note>catalytic</note>
    </ligand>
</feature>
<accession>A0A8J8CLS7</accession>
<proteinExistence type="inferred from homology"/>
<dbReference type="EMBL" id="WVIE01000013">
    <property type="protein sequence ID" value="NDJ18065.1"/>
    <property type="molecule type" value="Genomic_DNA"/>
</dbReference>
<dbReference type="AlphaFoldDB" id="A0A8J8CLS7"/>
<protein>
    <recommendedName>
        <fullName evidence="12">Protease HtpX homolog</fullName>
        <ecNumber evidence="12">3.4.24.-</ecNumber>
    </recommendedName>
</protein>
<keyword evidence="7 12" id="KW-0378">Hydrolase</keyword>
<keyword evidence="8 12" id="KW-0862">Zinc</keyword>
<evidence type="ECO:0000256" key="5">
    <source>
        <dbReference type="ARBA" id="ARBA00022692"/>
    </source>
</evidence>
<dbReference type="GO" id="GO:0006508">
    <property type="term" value="P:proteolysis"/>
    <property type="evidence" value="ECO:0007669"/>
    <property type="project" value="UniProtKB-KW"/>
</dbReference>
<keyword evidence="9 12" id="KW-1133">Transmembrane helix</keyword>
<dbReference type="InterPro" id="IPR050083">
    <property type="entry name" value="HtpX_protease"/>
</dbReference>
<feature type="domain" description="Peptidase M48" evidence="13">
    <location>
        <begin position="69"/>
        <end position="281"/>
    </location>
</feature>
<dbReference type="RefSeq" id="WP_162423594.1">
    <property type="nucleotide sequence ID" value="NZ_WVIE01000013.1"/>
</dbReference>
<gene>
    <name evidence="12" type="primary">htpX</name>
    <name evidence="14" type="ORF">GS601_12330</name>
</gene>
<dbReference type="Gene3D" id="3.30.2010.10">
    <property type="entry name" value="Metalloproteases ('zincins'), catalytic domain"/>
    <property type="match status" value="1"/>
</dbReference>
<keyword evidence="3 12" id="KW-1003">Cell membrane</keyword>
<organism evidence="14 15">
    <name type="scientific">Myxacorys almedinensis A</name>
    <dbReference type="NCBI Taxonomy" id="2690445"/>
    <lineage>
        <taxon>Bacteria</taxon>
        <taxon>Bacillati</taxon>
        <taxon>Cyanobacteriota</taxon>
        <taxon>Cyanophyceae</taxon>
        <taxon>Leptolyngbyales</taxon>
        <taxon>Leptolyngbyaceae</taxon>
        <taxon>Myxacorys</taxon>
        <taxon>Myxacorys almedinensis</taxon>
    </lineage>
</organism>
<keyword evidence="10 12" id="KW-0482">Metalloprotease</keyword>
<keyword evidence="4 12" id="KW-0645">Protease</keyword>
<comment type="subcellular location">
    <subcellularLocation>
        <location evidence="1 12">Cell membrane</location>
        <topology evidence="1 12">Multi-pass membrane protein</topology>
    </subcellularLocation>
</comment>
<evidence type="ECO:0000256" key="2">
    <source>
        <dbReference type="ARBA" id="ARBA00009779"/>
    </source>
</evidence>
<feature type="binding site" evidence="12">
    <location>
        <position position="208"/>
    </location>
    <ligand>
        <name>Zn(2+)</name>
        <dbReference type="ChEBI" id="CHEBI:29105"/>
        <note>catalytic</note>
    </ligand>
</feature>
<keyword evidence="6 12" id="KW-0479">Metal-binding</keyword>
<evidence type="ECO:0000259" key="13">
    <source>
        <dbReference type="Pfam" id="PF01435"/>
    </source>
</evidence>
<evidence type="ECO:0000256" key="8">
    <source>
        <dbReference type="ARBA" id="ARBA00022833"/>
    </source>
</evidence>
<dbReference type="InterPro" id="IPR001915">
    <property type="entry name" value="Peptidase_M48"/>
</dbReference>
<feature type="transmembrane region" description="Helical" evidence="12">
    <location>
        <begin position="33"/>
        <end position="50"/>
    </location>
</feature>
<dbReference type="CDD" id="cd07336">
    <property type="entry name" value="M48B_HtpX_like"/>
    <property type="match status" value="1"/>
</dbReference>
<feature type="active site" evidence="12">
    <location>
        <position position="134"/>
    </location>
</feature>